<keyword evidence="2" id="KW-1185">Reference proteome</keyword>
<reference evidence="1 2" key="1">
    <citation type="submission" date="2018-11" db="EMBL/GenBank/DDBJ databases">
        <title>Genome sequencing of Paenibacillus sp. KCOM 3021 (= ChDC PVNT-B20).</title>
        <authorList>
            <person name="Kook J.-K."/>
            <person name="Park S.-N."/>
            <person name="Lim Y.K."/>
        </authorList>
    </citation>
    <scope>NUCLEOTIDE SEQUENCE [LARGE SCALE GENOMIC DNA]</scope>
    <source>
        <strain evidence="1 2">KCOM 3021</strain>
    </source>
</reference>
<dbReference type="EMBL" id="RRCN01000001">
    <property type="protein sequence ID" value="RRJ66921.1"/>
    <property type="molecule type" value="Genomic_DNA"/>
</dbReference>
<proteinExistence type="predicted"/>
<accession>A0A3P3U992</accession>
<comment type="caution">
    <text evidence="1">The sequence shown here is derived from an EMBL/GenBank/DDBJ whole genome shotgun (WGS) entry which is preliminary data.</text>
</comment>
<gene>
    <name evidence="1" type="ORF">EHV15_31335</name>
</gene>
<sequence length="247" mass="27668">MSQRAVRILLVVLAGMIITLGVSGCMGKKQEQQAGENKPNPEVIKERVLTHLQEKYGEEFVAVSFSGSGWAYPYNQMYLYPKNGSESNRFEARIVINKDGTYDISDGYFGVLIAPEYAKMVSGFVGGIYKDFKFSVDFGEGVFPDRLNKNTKLEEIYNENEYFNADITVFVKEESAKGIDTTDSLSKVAAKMIEKKLVGNVSIYIVKDEKFDSITMEALNAVNEDEYFIGDSNTVMIGNDLKILDLE</sequence>
<dbReference type="PROSITE" id="PS51257">
    <property type="entry name" value="PROKAR_LIPOPROTEIN"/>
    <property type="match status" value="1"/>
</dbReference>
<organism evidence="1 2">
    <name type="scientific">Paenibacillus oralis</name>
    <dbReference type="NCBI Taxonomy" id="2490856"/>
    <lineage>
        <taxon>Bacteria</taxon>
        <taxon>Bacillati</taxon>
        <taxon>Bacillota</taxon>
        <taxon>Bacilli</taxon>
        <taxon>Bacillales</taxon>
        <taxon>Paenibacillaceae</taxon>
        <taxon>Paenibacillus</taxon>
    </lineage>
</organism>
<evidence type="ECO:0000313" key="2">
    <source>
        <dbReference type="Proteomes" id="UP000267017"/>
    </source>
</evidence>
<protein>
    <submittedName>
        <fullName evidence="1">Uncharacterized protein</fullName>
    </submittedName>
</protein>
<evidence type="ECO:0000313" key="1">
    <source>
        <dbReference type="EMBL" id="RRJ66921.1"/>
    </source>
</evidence>
<dbReference type="AlphaFoldDB" id="A0A3P3U992"/>
<dbReference type="RefSeq" id="WP_128634705.1">
    <property type="nucleotide sequence ID" value="NZ_RRCN01000001.1"/>
</dbReference>
<dbReference type="OrthoDB" id="2573893at2"/>
<name>A0A3P3U992_9BACL</name>
<dbReference type="Proteomes" id="UP000267017">
    <property type="component" value="Unassembled WGS sequence"/>
</dbReference>